<dbReference type="InterPro" id="IPR032692">
    <property type="entry name" value="YccS_N"/>
</dbReference>
<dbReference type="PANTHER" id="PTHR30509:SF8">
    <property type="entry name" value="INNER MEMBRANE PROTEIN YCCS"/>
    <property type="match status" value="1"/>
</dbReference>
<feature type="transmembrane region" description="Helical" evidence="7">
    <location>
        <begin position="67"/>
        <end position="84"/>
    </location>
</feature>
<dbReference type="NCBIfam" id="TIGR01667">
    <property type="entry name" value="YCCS_YHFK"/>
    <property type="match status" value="1"/>
</dbReference>
<dbReference type="NCBIfam" id="TIGR01666">
    <property type="entry name" value="YCCS"/>
    <property type="match status" value="1"/>
</dbReference>
<dbReference type="RefSeq" id="WP_132141162.1">
    <property type="nucleotide sequence ID" value="NZ_SMCS01000001.1"/>
</dbReference>
<protein>
    <submittedName>
        <fullName evidence="10">Putative membrane protein (TIGR01666 family)</fullName>
    </submittedName>
</protein>
<accession>A0A4R3YVE1</accession>
<dbReference type="Pfam" id="PF12805">
    <property type="entry name" value="FUSC-like"/>
    <property type="match status" value="1"/>
</dbReference>
<keyword evidence="4 7" id="KW-1133">Transmembrane helix</keyword>
<keyword evidence="2" id="KW-1003">Cell membrane</keyword>
<evidence type="ECO:0000256" key="4">
    <source>
        <dbReference type="ARBA" id="ARBA00022989"/>
    </source>
</evidence>
<proteinExistence type="inferred from homology"/>
<feature type="transmembrane region" description="Helical" evidence="7">
    <location>
        <begin position="143"/>
        <end position="166"/>
    </location>
</feature>
<evidence type="ECO:0000256" key="3">
    <source>
        <dbReference type="ARBA" id="ARBA00022692"/>
    </source>
</evidence>
<feature type="transmembrane region" description="Helical" evidence="7">
    <location>
        <begin position="484"/>
        <end position="504"/>
    </location>
</feature>
<dbReference type="AlphaFoldDB" id="A0A4R3YVE1"/>
<keyword evidence="5 7" id="KW-0472">Membrane</keyword>
<reference evidence="10 11" key="1">
    <citation type="submission" date="2019-03" db="EMBL/GenBank/DDBJ databases">
        <title>Above-ground endophytic microbial communities from plants in different locations in the United States.</title>
        <authorList>
            <person name="Frank C."/>
        </authorList>
    </citation>
    <scope>NUCLEOTIDE SEQUENCE [LARGE SCALE GENOMIC DNA]</scope>
    <source>
        <strain evidence="10 11">LP_13_YM</strain>
    </source>
</reference>
<dbReference type="InterPro" id="IPR010020">
    <property type="entry name" value="Integral_membrane_YCCS_YHJK"/>
</dbReference>
<organism evidence="10 11">
    <name type="scientific">Luteibacter rhizovicinus</name>
    <dbReference type="NCBI Taxonomy" id="242606"/>
    <lineage>
        <taxon>Bacteria</taxon>
        <taxon>Pseudomonadati</taxon>
        <taxon>Pseudomonadota</taxon>
        <taxon>Gammaproteobacteria</taxon>
        <taxon>Lysobacterales</taxon>
        <taxon>Rhodanobacteraceae</taxon>
        <taxon>Luteibacter</taxon>
    </lineage>
</organism>
<feature type="transmembrane region" description="Helical" evidence="7">
    <location>
        <begin position="392"/>
        <end position="409"/>
    </location>
</feature>
<evidence type="ECO:0000259" key="9">
    <source>
        <dbReference type="Pfam" id="PF13515"/>
    </source>
</evidence>
<dbReference type="GO" id="GO:0005886">
    <property type="term" value="C:plasma membrane"/>
    <property type="evidence" value="ECO:0007669"/>
    <property type="project" value="UniProtKB-SubCell"/>
</dbReference>
<comment type="similarity">
    <text evidence="6">Belongs to the YccS/YhfK family.</text>
</comment>
<evidence type="ECO:0000256" key="7">
    <source>
        <dbReference type="SAM" id="Phobius"/>
    </source>
</evidence>
<evidence type="ECO:0000313" key="10">
    <source>
        <dbReference type="EMBL" id="TCV97075.1"/>
    </source>
</evidence>
<evidence type="ECO:0000259" key="8">
    <source>
        <dbReference type="Pfam" id="PF12805"/>
    </source>
</evidence>
<feature type="transmembrane region" description="Helical" evidence="7">
    <location>
        <begin position="90"/>
        <end position="108"/>
    </location>
</feature>
<evidence type="ECO:0000313" key="11">
    <source>
        <dbReference type="Proteomes" id="UP000295645"/>
    </source>
</evidence>
<dbReference type="Pfam" id="PF13515">
    <property type="entry name" value="FUSC_2"/>
    <property type="match status" value="1"/>
</dbReference>
<comment type="subcellular location">
    <subcellularLocation>
        <location evidence="1">Cell membrane</location>
        <topology evidence="1">Multi-pass membrane protein</topology>
    </subcellularLocation>
</comment>
<feature type="transmembrane region" description="Helical" evidence="7">
    <location>
        <begin position="115"/>
        <end position="131"/>
    </location>
</feature>
<feature type="domain" description="Integral membrane bound transporter" evidence="9">
    <location>
        <begin position="404"/>
        <end position="523"/>
    </location>
</feature>
<evidence type="ECO:0000256" key="6">
    <source>
        <dbReference type="ARBA" id="ARBA00043993"/>
    </source>
</evidence>
<feature type="transmembrane region" description="Helical" evidence="7">
    <location>
        <begin position="415"/>
        <end position="432"/>
    </location>
</feature>
<dbReference type="OrthoDB" id="8670769at2"/>
<evidence type="ECO:0000256" key="1">
    <source>
        <dbReference type="ARBA" id="ARBA00004651"/>
    </source>
</evidence>
<keyword evidence="11" id="KW-1185">Reference proteome</keyword>
<evidence type="ECO:0000256" key="5">
    <source>
        <dbReference type="ARBA" id="ARBA00023136"/>
    </source>
</evidence>
<sequence length="708" mass="77628">MPFKLRQRISSIAESDRLADVVRVLLALSGVLAWCVLHGPRSAAIPALLGVIACALAETDDAWRGRLRGLVVTLCCFAIAAATVRWLIAWPWLFALALPVGTFALVMLGAASGRYATIVAATLILSVYTMIDADAAGPTGGNWVGTVHILAGAAWYGALSLLWSVFAPQRAVRLALARVFEALAAQMETKAALFEPVHDLDRHALEIELAHRNGRTVDAMNEAHGALLDRMGRRQPRGRTAQRLRLYFTAQDIHERISSTHYPYEALVDALFHSDIMFRFGRLLRLQAQACHTRADEVRRTLPPGSLALPHGALDDVRAALAHGQPREPRIDEALAGLLRNVERLQSSLETESEGLRDTDFGLRNYDPPTWREAVARIRVQTTRRSMRFRHAVRLAAGMLAGYALLLAVHPRHGYWILLTTLFVCQPGYGATRRRLGQRIGGTMLGLIAGWAFLRLLPGGDWRLPVTIVSGAAFFAFRHKRYTVATATITLFVVLCFDQIGAGYDAIGPRLLDTVLGSVIAAAALHFVLPDWRARQLEDLLADVIDADGAYLRHIANQYVGGKVDDLPYRVARRDAHNAHAALAGSVTEMLAEPVHSRERSEVVLRLVTESQTTLAHLSTLGAHREALTPGAEAESTLADAERLAAAFGTLAMSARTRTPPQPLTQSAWMAELELRAERRSGTERLITQQCLLLARDGDRFAALLAEM</sequence>
<gene>
    <name evidence="10" type="ORF">EC912_10170</name>
</gene>
<keyword evidence="3 7" id="KW-0812">Transmembrane</keyword>
<dbReference type="InterPro" id="IPR010019">
    <property type="entry name" value="Integral_membrane_YccS"/>
</dbReference>
<dbReference type="Proteomes" id="UP000295645">
    <property type="component" value="Unassembled WGS sequence"/>
</dbReference>
<name>A0A4R3YVE1_9GAMM</name>
<dbReference type="PANTHER" id="PTHR30509">
    <property type="entry name" value="P-HYDROXYBENZOIC ACID EFFLUX PUMP SUBUNIT-RELATED"/>
    <property type="match status" value="1"/>
</dbReference>
<evidence type="ECO:0000256" key="2">
    <source>
        <dbReference type="ARBA" id="ARBA00022475"/>
    </source>
</evidence>
<feature type="domain" description="Integral membrane protein YccS N-terminal" evidence="8">
    <location>
        <begin position="70"/>
        <end position="345"/>
    </location>
</feature>
<dbReference type="InterPro" id="IPR049453">
    <property type="entry name" value="Memb_transporter_dom"/>
</dbReference>
<dbReference type="EMBL" id="SMCS01000001">
    <property type="protein sequence ID" value="TCV97075.1"/>
    <property type="molecule type" value="Genomic_DNA"/>
</dbReference>
<comment type="caution">
    <text evidence="10">The sequence shown here is derived from an EMBL/GenBank/DDBJ whole genome shotgun (WGS) entry which is preliminary data.</text>
</comment>